<reference evidence="5 6" key="1">
    <citation type="journal article" date="2016" name="Nat. Commun.">
        <title>Thousands of microbial genomes shed light on interconnected biogeochemical processes in an aquifer system.</title>
        <authorList>
            <person name="Anantharaman K."/>
            <person name="Brown C.T."/>
            <person name="Hug L.A."/>
            <person name="Sharon I."/>
            <person name="Castelle C.J."/>
            <person name="Probst A.J."/>
            <person name="Thomas B.C."/>
            <person name="Singh A."/>
            <person name="Wilkins M.J."/>
            <person name="Karaoz U."/>
            <person name="Brodie E.L."/>
            <person name="Williams K.H."/>
            <person name="Hubbard S.S."/>
            <person name="Banfield J.F."/>
        </authorList>
    </citation>
    <scope>NUCLEOTIDE SEQUENCE [LARGE SCALE GENOMIC DNA]</scope>
</reference>
<dbReference type="SUPFAM" id="SSF63411">
    <property type="entry name" value="LuxS/MPP-like metallohydrolase"/>
    <property type="match status" value="2"/>
</dbReference>
<comment type="similarity">
    <text evidence="1 2">Belongs to the peptidase M16 family.</text>
</comment>
<dbReference type="Gene3D" id="3.30.830.10">
    <property type="entry name" value="Metalloenzyme, LuxS/M16 peptidase-like"/>
    <property type="match status" value="2"/>
</dbReference>
<evidence type="ECO:0000256" key="1">
    <source>
        <dbReference type="ARBA" id="ARBA00007261"/>
    </source>
</evidence>
<evidence type="ECO:0000313" key="5">
    <source>
        <dbReference type="EMBL" id="OGN17846.1"/>
    </source>
</evidence>
<accession>A0A1F8FZI4</accession>
<gene>
    <name evidence="5" type="ORF">A3C88_02080</name>
</gene>
<dbReference type="GO" id="GO:0004222">
    <property type="term" value="F:metalloendopeptidase activity"/>
    <property type="evidence" value="ECO:0007669"/>
    <property type="project" value="InterPro"/>
</dbReference>
<evidence type="ECO:0000259" key="4">
    <source>
        <dbReference type="Pfam" id="PF05193"/>
    </source>
</evidence>
<organism evidence="5 6">
    <name type="scientific">Candidatus Yanofskybacteria bacterium RIFCSPHIGHO2_02_FULL_50_12</name>
    <dbReference type="NCBI Taxonomy" id="1802685"/>
    <lineage>
        <taxon>Bacteria</taxon>
        <taxon>Candidatus Yanofskyibacteriota</taxon>
    </lineage>
</organism>
<feature type="domain" description="Peptidase M16 C-terminal" evidence="4">
    <location>
        <begin position="173"/>
        <end position="346"/>
    </location>
</feature>
<protein>
    <recommendedName>
        <fullName evidence="7">Peptidase M16</fullName>
    </recommendedName>
</protein>
<dbReference type="Proteomes" id="UP000178117">
    <property type="component" value="Unassembled WGS sequence"/>
</dbReference>
<dbReference type="InterPro" id="IPR050361">
    <property type="entry name" value="MPP/UQCRC_Complex"/>
</dbReference>
<dbReference type="PROSITE" id="PS00143">
    <property type="entry name" value="INSULINASE"/>
    <property type="match status" value="1"/>
</dbReference>
<dbReference type="InterPro" id="IPR007863">
    <property type="entry name" value="Peptidase_M16_C"/>
</dbReference>
<dbReference type="PANTHER" id="PTHR11851">
    <property type="entry name" value="METALLOPROTEASE"/>
    <property type="match status" value="1"/>
</dbReference>
<sequence>MTENSFNYQLHAYESGLRLVTVPMEGTRTVTVMVMVGTGSKYETKEINGISHFLEHLMFKGTTKRPGTLDISRELESIGAQFNAFTTKELTGYYAKASSDKIDVIMDVIFDIYLNSKLAEEAIQTERHVIVEEINMYRDDPPRLVADRFEHLLYGDQPAGWPIAGGKETVLGLKRDKFVDYFNTHYIAQNTIVAIAGNIDPETIKEKVGAHFENIRTGSAFVKPAVIEQQTGPQADIFFKETDQTHFILGFRSFNMADERRYPLAVLSSVLGGGMSSRLFNEVREKRGLAYYVSSGQQTYTDTGYFEISAGVNNEKTLDAIGVVIDEIRKIKKEGITPLELRQAVDKAIGRTALALEHSDFIAESCAESVLFKNEVLTPVQELDKIKKVTLADILGVASEVLDGSKLNLAVIGPFKDPEPFNHLLAL</sequence>
<dbReference type="InterPro" id="IPR011765">
    <property type="entry name" value="Pept_M16_N"/>
</dbReference>
<evidence type="ECO:0000313" key="6">
    <source>
        <dbReference type="Proteomes" id="UP000178117"/>
    </source>
</evidence>
<dbReference type="GO" id="GO:0006508">
    <property type="term" value="P:proteolysis"/>
    <property type="evidence" value="ECO:0007669"/>
    <property type="project" value="InterPro"/>
</dbReference>
<dbReference type="GO" id="GO:0046872">
    <property type="term" value="F:metal ion binding"/>
    <property type="evidence" value="ECO:0007669"/>
    <property type="project" value="InterPro"/>
</dbReference>
<evidence type="ECO:0000259" key="3">
    <source>
        <dbReference type="Pfam" id="PF00675"/>
    </source>
</evidence>
<dbReference type="PANTHER" id="PTHR11851:SF49">
    <property type="entry name" value="MITOCHONDRIAL-PROCESSING PEPTIDASE SUBUNIT ALPHA"/>
    <property type="match status" value="1"/>
</dbReference>
<dbReference type="Pfam" id="PF05193">
    <property type="entry name" value="Peptidase_M16_C"/>
    <property type="match status" value="1"/>
</dbReference>
<evidence type="ECO:0000256" key="2">
    <source>
        <dbReference type="RuleBase" id="RU004447"/>
    </source>
</evidence>
<feature type="domain" description="Peptidase M16 N-terminal" evidence="3">
    <location>
        <begin position="24"/>
        <end position="164"/>
    </location>
</feature>
<dbReference type="STRING" id="1802685.A3C88_02080"/>
<name>A0A1F8FZI4_9BACT</name>
<evidence type="ECO:0008006" key="7">
    <source>
        <dbReference type="Google" id="ProtNLM"/>
    </source>
</evidence>
<dbReference type="InterPro" id="IPR011249">
    <property type="entry name" value="Metalloenz_LuxS/M16"/>
</dbReference>
<proteinExistence type="inferred from homology"/>
<comment type="caution">
    <text evidence="5">The sequence shown here is derived from an EMBL/GenBank/DDBJ whole genome shotgun (WGS) entry which is preliminary data.</text>
</comment>
<dbReference type="EMBL" id="MGJZ01000003">
    <property type="protein sequence ID" value="OGN17846.1"/>
    <property type="molecule type" value="Genomic_DNA"/>
</dbReference>
<dbReference type="AlphaFoldDB" id="A0A1F8FZI4"/>
<dbReference type="Pfam" id="PF00675">
    <property type="entry name" value="Peptidase_M16"/>
    <property type="match status" value="1"/>
</dbReference>
<dbReference type="InterPro" id="IPR001431">
    <property type="entry name" value="Pept_M16_Zn_BS"/>
</dbReference>